<sequence length="73" mass="8516">MEVIKEIYSLNKDYMAEVVKRKDGLYQVYVFVWDDEWDTWLQVTEGLSLTDNLQSAIGFAVEQLKNRGVVVDL</sequence>
<gene>
    <name evidence="1" type="ORF">HYG86_14315</name>
</gene>
<reference evidence="1 2" key="1">
    <citation type="submission" date="2020-07" db="EMBL/GenBank/DDBJ databases">
        <title>Alkalicella. sp. LB2 genome.</title>
        <authorList>
            <person name="Postec A."/>
            <person name="Quemeneur M."/>
        </authorList>
    </citation>
    <scope>NUCLEOTIDE SEQUENCE [LARGE SCALE GENOMIC DNA]</scope>
    <source>
        <strain evidence="1 2">LB2</strain>
    </source>
</reference>
<proteinExistence type="predicted"/>
<accession>A0A7G9WAZ5</accession>
<name>A0A7G9WAZ5_ALKCA</name>
<evidence type="ECO:0000313" key="1">
    <source>
        <dbReference type="EMBL" id="QNO15857.1"/>
    </source>
</evidence>
<protein>
    <submittedName>
        <fullName evidence="1">Uncharacterized protein</fullName>
    </submittedName>
</protein>
<evidence type="ECO:0000313" key="2">
    <source>
        <dbReference type="Proteomes" id="UP000516160"/>
    </source>
</evidence>
<dbReference type="EMBL" id="CP058559">
    <property type="protein sequence ID" value="QNO15857.1"/>
    <property type="molecule type" value="Genomic_DNA"/>
</dbReference>
<organism evidence="1 2">
    <name type="scientific">Alkalicella caledoniensis</name>
    <dbReference type="NCBI Taxonomy" id="2731377"/>
    <lineage>
        <taxon>Bacteria</taxon>
        <taxon>Bacillati</taxon>
        <taxon>Bacillota</taxon>
        <taxon>Clostridia</taxon>
        <taxon>Eubacteriales</taxon>
        <taxon>Proteinivoracaceae</taxon>
        <taxon>Alkalicella</taxon>
    </lineage>
</organism>
<keyword evidence="2" id="KW-1185">Reference proteome</keyword>
<dbReference type="RefSeq" id="WP_213166261.1">
    <property type="nucleotide sequence ID" value="NZ_CP058559.1"/>
</dbReference>
<dbReference type="KEGG" id="acae:HYG86_14315"/>
<dbReference type="Proteomes" id="UP000516160">
    <property type="component" value="Chromosome"/>
</dbReference>
<dbReference type="AlphaFoldDB" id="A0A7G9WAZ5"/>